<protein>
    <submittedName>
        <fullName evidence="1">Uncharacterized protein</fullName>
    </submittedName>
</protein>
<name>A0A8X6GND7_TRICU</name>
<organism evidence="1 2">
    <name type="scientific">Trichonephila clavata</name>
    <name type="common">Joro spider</name>
    <name type="synonym">Nephila clavata</name>
    <dbReference type="NCBI Taxonomy" id="2740835"/>
    <lineage>
        <taxon>Eukaryota</taxon>
        <taxon>Metazoa</taxon>
        <taxon>Ecdysozoa</taxon>
        <taxon>Arthropoda</taxon>
        <taxon>Chelicerata</taxon>
        <taxon>Arachnida</taxon>
        <taxon>Araneae</taxon>
        <taxon>Araneomorphae</taxon>
        <taxon>Entelegynae</taxon>
        <taxon>Araneoidea</taxon>
        <taxon>Nephilidae</taxon>
        <taxon>Trichonephila</taxon>
    </lineage>
</organism>
<comment type="caution">
    <text evidence="1">The sequence shown here is derived from an EMBL/GenBank/DDBJ whole genome shotgun (WGS) entry which is preliminary data.</text>
</comment>
<keyword evidence="2" id="KW-1185">Reference proteome</keyword>
<accession>A0A8X6GND7</accession>
<dbReference type="EMBL" id="BMAO01013078">
    <property type="protein sequence ID" value="GFQ86143.1"/>
    <property type="molecule type" value="Genomic_DNA"/>
</dbReference>
<sequence length="138" mass="16103">MTSKKAFSLKKPPVFKENFFQERNKKGKRESLAFVLLENDYFNFPSRPVSLTESNTQAIASNSGVSLGTEEEQEKKKNNRRTWQRTCLIRGLKRIIDFVVGSKYFFWSRNRVLFSGSGTNVRAEVRCFPSSFRAYQKR</sequence>
<dbReference type="AlphaFoldDB" id="A0A8X6GND7"/>
<proteinExistence type="predicted"/>
<dbReference type="Proteomes" id="UP000887116">
    <property type="component" value="Unassembled WGS sequence"/>
</dbReference>
<reference evidence="1" key="1">
    <citation type="submission" date="2020-07" db="EMBL/GenBank/DDBJ databases">
        <title>Multicomponent nature underlies the extraordinary mechanical properties of spider dragline silk.</title>
        <authorList>
            <person name="Kono N."/>
            <person name="Nakamura H."/>
            <person name="Mori M."/>
            <person name="Yoshida Y."/>
            <person name="Ohtoshi R."/>
            <person name="Malay A.D."/>
            <person name="Moran D.A.P."/>
            <person name="Tomita M."/>
            <person name="Numata K."/>
            <person name="Arakawa K."/>
        </authorList>
    </citation>
    <scope>NUCLEOTIDE SEQUENCE</scope>
</reference>
<evidence type="ECO:0000313" key="1">
    <source>
        <dbReference type="EMBL" id="GFQ86143.1"/>
    </source>
</evidence>
<evidence type="ECO:0000313" key="2">
    <source>
        <dbReference type="Proteomes" id="UP000887116"/>
    </source>
</evidence>
<gene>
    <name evidence="1" type="ORF">TNCT_348961</name>
</gene>